<accession>R0BDW4</accession>
<dbReference type="InterPro" id="IPR011856">
    <property type="entry name" value="tRNA_endonuc-like_dom_sf"/>
</dbReference>
<name>R0BDW4_9FIRM</name>
<dbReference type="InterPro" id="IPR011335">
    <property type="entry name" value="Restrct_endonuc-II-like"/>
</dbReference>
<dbReference type="Proteomes" id="UP000013126">
    <property type="component" value="Unassembled WGS sequence"/>
</dbReference>
<dbReference type="AlphaFoldDB" id="R0BDW4"/>
<protein>
    <recommendedName>
        <fullName evidence="3">Holliday junction resolvase</fullName>
    </recommendedName>
</protein>
<dbReference type="GO" id="GO:0003676">
    <property type="term" value="F:nucleic acid binding"/>
    <property type="evidence" value="ECO:0007669"/>
    <property type="project" value="InterPro"/>
</dbReference>
<gene>
    <name evidence="1" type="ORF">HMPREF1085_05517</name>
</gene>
<dbReference type="RefSeq" id="WP_002578091.1">
    <property type="nucleotide sequence ID" value="NZ_KB851182.1"/>
</dbReference>
<sequence length="118" mass="13587">MGKAQREKGKRGERELANYLRDYGYDCRRGQQYSGSNGDADVVGLPGIHIECKRVERLNIYDAIQQAINDTQAEQLPAGKEIYPAVFHRRNRGSWLATMRLEDWINLYREWDAGRQGG</sequence>
<dbReference type="OrthoDB" id="1669507at2"/>
<proteinExistence type="predicted"/>
<organism evidence="1 2">
    <name type="scientific">Enterocloster bolteae 90A9</name>
    <dbReference type="NCBI Taxonomy" id="997894"/>
    <lineage>
        <taxon>Bacteria</taxon>
        <taxon>Bacillati</taxon>
        <taxon>Bacillota</taxon>
        <taxon>Clostridia</taxon>
        <taxon>Lachnospirales</taxon>
        <taxon>Lachnospiraceae</taxon>
        <taxon>Enterocloster</taxon>
    </lineage>
</organism>
<dbReference type="PATRIC" id="fig|997894.4.peg.5755"/>
<dbReference type="Gene3D" id="3.40.1350.10">
    <property type="match status" value="1"/>
</dbReference>
<comment type="caution">
    <text evidence="1">The sequence shown here is derived from an EMBL/GenBank/DDBJ whole genome shotgun (WGS) entry which is preliminary data.</text>
</comment>
<evidence type="ECO:0008006" key="3">
    <source>
        <dbReference type="Google" id="ProtNLM"/>
    </source>
</evidence>
<dbReference type="EMBL" id="AGYH01000018">
    <property type="protein sequence ID" value="ENZ46923.1"/>
    <property type="molecule type" value="Genomic_DNA"/>
</dbReference>
<reference evidence="1 2" key="1">
    <citation type="submission" date="2013-01" db="EMBL/GenBank/DDBJ databases">
        <title>The Genome Sequence of Clostridium bolteae 90A9.</title>
        <authorList>
            <consortium name="The Broad Institute Genome Sequencing Platform"/>
            <person name="Earl A."/>
            <person name="Ward D."/>
            <person name="Feldgarden M."/>
            <person name="Gevers D."/>
            <person name="Courvalin P."/>
            <person name="Lambert T."/>
            <person name="Walker B."/>
            <person name="Young S.K."/>
            <person name="Zeng Q."/>
            <person name="Gargeya S."/>
            <person name="Fitzgerald M."/>
            <person name="Haas B."/>
            <person name="Abouelleil A."/>
            <person name="Alvarado L."/>
            <person name="Arachchi H.M."/>
            <person name="Berlin A.M."/>
            <person name="Chapman S.B."/>
            <person name="Dewar J."/>
            <person name="Goldberg J."/>
            <person name="Griggs A."/>
            <person name="Gujja S."/>
            <person name="Hansen M."/>
            <person name="Howarth C."/>
            <person name="Imamovic A."/>
            <person name="Larimer J."/>
            <person name="McCowan C."/>
            <person name="Murphy C."/>
            <person name="Neiman D."/>
            <person name="Pearson M."/>
            <person name="Priest M."/>
            <person name="Roberts A."/>
            <person name="Saif S."/>
            <person name="Shea T."/>
            <person name="Sisk P."/>
            <person name="Sykes S."/>
            <person name="Wortman J."/>
            <person name="Nusbaum C."/>
            <person name="Birren B."/>
        </authorList>
    </citation>
    <scope>NUCLEOTIDE SEQUENCE [LARGE SCALE GENOMIC DNA]</scope>
    <source>
        <strain evidence="1 2">90A9</strain>
    </source>
</reference>
<dbReference type="HOGENOM" id="CLU_2056440_0_0_9"/>
<keyword evidence="2" id="KW-1185">Reference proteome</keyword>
<dbReference type="GeneID" id="23116621"/>
<dbReference type="SUPFAM" id="SSF52980">
    <property type="entry name" value="Restriction endonuclease-like"/>
    <property type="match status" value="1"/>
</dbReference>
<evidence type="ECO:0000313" key="2">
    <source>
        <dbReference type="Proteomes" id="UP000013126"/>
    </source>
</evidence>
<evidence type="ECO:0000313" key="1">
    <source>
        <dbReference type="EMBL" id="ENZ46923.1"/>
    </source>
</evidence>